<evidence type="ECO:0000256" key="15">
    <source>
        <dbReference type="ARBA" id="ARBA00022884"/>
    </source>
</evidence>
<sequence>MTPWTTSSPSWADSLTPDPLSALLEQLGHDFTDPAPLLLALTHRSWCAENAGSRSNERLEFLGDAVLGLVVTDHIFTAHPEMPEGSLAKLRAAVVSEPTLAAVAAELGVGACLRLGKGESASGGREKASILSDAMEAIIGAVYVDGGPEAARTLVVDLLADRIDLEAMGPGAADFKSQLQEILARRSSGAPAYELSDEGPDHDKRFFARVRVDGTVIGEGEGRSKKLAEQAAAQAAFARLTLVGASGAASTDHQQNEQRNA</sequence>
<keyword evidence="7" id="KW-0698">rRNA processing</keyword>
<keyword evidence="10" id="KW-0540">Nuclease</keyword>
<dbReference type="EC" id="3.1.26.3" evidence="5"/>
<keyword evidence="8" id="KW-0507">mRNA processing</keyword>
<dbReference type="NCBIfam" id="TIGR02191">
    <property type="entry name" value="RNaseIII"/>
    <property type="match status" value="1"/>
</dbReference>
<dbReference type="GO" id="GO:0005737">
    <property type="term" value="C:cytoplasm"/>
    <property type="evidence" value="ECO:0007669"/>
    <property type="project" value="UniProtKB-SubCell"/>
</dbReference>
<evidence type="ECO:0000256" key="8">
    <source>
        <dbReference type="ARBA" id="ARBA00022664"/>
    </source>
</evidence>
<accession>A0A6J5YIT1</accession>
<evidence type="ECO:0000256" key="5">
    <source>
        <dbReference type="ARBA" id="ARBA00012177"/>
    </source>
</evidence>
<evidence type="ECO:0000256" key="6">
    <source>
        <dbReference type="ARBA" id="ARBA00022490"/>
    </source>
</evidence>
<evidence type="ECO:0000259" key="16">
    <source>
        <dbReference type="PROSITE" id="PS50137"/>
    </source>
</evidence>
<dbReference type="PROSITE" id="PS00517">
    <property type="entry name" value="RNASE_3_1"/>
    <property type="match status" value="1"/>
</dbReference>
<keyword evidence="11" id="KW-0479">Metal-binding</keyword>
<dbReference type="InterPro" id="IPR014720">
    <property type="entry name" value="dsRBD_dom"/>
</dbReference>
<dbReference type="GO" id="GO:0006364">
    <property type="term" value="P:rRNA processing"/>
    <property type="evidence" value="ECO:0007669"/>
    <property type="project" value="UniProtKB-KW"/>
</dbReference>
<dbReference type="SMART" id="SM00358">
    <property type="entry name" value="DSRM"/>
    <property type="match status" value="1"/>
</dbReference>
<organism evidence="18">
    <name type="scientific">freshwater metagenome</name>
    <dbReference type="NCBI Taxonomy" id="449393"/>
    <lineage>
        <taxon>unclassified sequences</taxon>
        <taxon>metagenomes</taxon>
        <taxon>ecological metagenomes</taxon>
    </lineage>
</organism>
<dbReference type="SUPFAM" id="SSF54768">
    <property type="entry name" value="dsRNA-binding domain-like"/>
    <property type="match status" value="1"/>
</dbReference>
<keyword evidence="12" id="KW-0255">Endonuclease</keyword>
<evidence type="ECO:0000256" key="4">
    <source>
        <dbReference type="ARBA" id="ARBA00011738"/>
    </source>
</evidence>
<evidence type="ECO:0000256" key="14">
    <source>
        <dbReference type="ARBA" id="ARBA00022842"/>
    </source>
</evidence>
<evidence type="ECO:0000256" key="13">
    <source>
        <dbReference type="ARBA" id="ARBA00022801"/>
    </source>
</evidence>
<dbReference type="InterPro" id="IPR036389">
    <property type="entry name" value="RNase_III_sf"/>
</dbReference>
<dbReference type="GO" id="GO:0008033">
    <property type="term" value="P:tRNA processing"/>
    <property type="evidence" value="ECO:0007669"/>
    <property type="project" value="UniProtKB-KW"/>
</dbReference>
<dbReference type="EMBL" id="CAEMXZ010000137">
    <property type="protein sequence ID" value="CAB4324371.1"/>
    <property type="molecule type" value="Genomic_DNA"/>
</dbReference>
<keyword evidence="6" id="KW-0963">Cytoplasm</keyword>
<protein>
    <recommendedName>
        <fullName evidence="5">ribonuclease III</fullName>
        <ecNumber evidence="5">3.1.26.3</ecNumber>
    </recommendedName>
</protein>
<dbReference type="FunFam" id="1.10.1520.10:FF:000001">
    <property type="entry name" value="Ribonuclease 3"/>
    <property type="match status" value="1"/>
</dbReference>
<dbReference type="Pfam" id="PF00035">
    <property type="entry name" value="dsrm"/>
    <property type="match status" value="1"/>
</dbReference>
<evidence type="ECO:0000259" key="17">
    <source>
        <dbReference type="PROSITE" id="PS50142"/>
    </source>
</evidence>
<dbReference type="GO" id="GO:0004525">
    <property type="term" value="F:ribonuclease III activity"/>
    <property type="evidence" value="ECO:0007669"/>
    <property type="project" value="UniProtKB-EC"/>
</dbReference>
<reference evidence="18" key="1">
    <citation type="submission" date="2020-05" db="EMBL/GenBank/DDBJ databases">
        <authorList>
            <person name="Chiriac C."/>
            <person name="Salcher M."/>
            <person name="Ghai R."/>
            <person name="Kavagutti S V."/>
        </authorList>
    </citation>
    <scope>NUCLEOTIDE SEQUENCE</scope>
</reference>
<gene>
    <name evidence="18" type="ORF">UFOPK1392_02140</name>
</gene>
<dbReference type="GO" id="GO:0006397">
    <property type="term" value="P:mRNA processing"/>
    <property type="evidence" value="ECO:0007669"/>
    <property type="project" value="UniProtKB-KW"/>
</dbReference>
<comment type="subunit">
    <text evidence="4">Homodimer.</text>
</comment>
<keyword evidence="15" id="KW-0694">RNA-binding</keyword>
<dbReference type="CDD" id="cd10845">
    <property type="entry name" value="DSRM_RNAse_III_family"/>
    <property type="match status" value="1"/>
</dbReference>
<comment type="catalytic activity">
    <reaction evidence="1">
        <text>Endonucleolytic cleavage to 5'-phosphomonoester.</text>
        <dbReference type="EC" id="3.1.26.3"/>
    </reaction>
</comment>
<name>A0A6J5YIT1_9ZZZZ</name>
<dbReference type="GO" id="GO:0010468">
    <property type="term" value="P:regulation of gene expression"/>
    <property type="evidence" value="ECO:0007669"/>
    <property type="project" value="TreeGrafter"/>
</dbReference>
<dbReference type="SMART" id="SM00535">
    <property type="entry name" value="RIBOc"/>
    <property type="match status" value="1"/>
</dbReference>
<dbReference type="InterPro" id="IPR000999">
    <property type="entry name" value="RNase_III_dom"/>
</dbReference>
<dbReference type="PROSITE" id="PS50142">
    <property type="entry name" value="RNASE_3_2"/>
    <property type="match status" value="1"/>
</dbReference>
<keyword evidence="13" id="KW-0378">Hydrolase</keyword>
<dbReference type="PANTHER" id="PTHR11207">
    <property type="entry name" value="RIBONUCLEASE III"/>
    <property type="match status" value="1"/>
</dbReference>
<feature type="domain" description="DRBM" evidence="16">
    <location>
        <begin position="174"/>
        <end position="242"/>
    </location>
</feature>
<dbReference type="CDD" id="cd00593">
    <property type="entry name" value="RIBOc"/>
    <property type="match status" value="1"/>
</dbReference>
<dbReference type="GO" id="GO:0046872">
    <property type="term" value="F:metal ion binding"/>
    <property type="evidence" value="ECO:0007669"/>
    <property type="project" value="UniProtKB-KW"/>
</dbReference>
<dbReference type="SUPFAM" id="SSF69065">
    <property type="entry name" value="RNase III domain-like"/>
    <property type="match status" value="1"/>
</dbReference>
<evidence type="ECO:0000256" key="9">
    <source>
        <dbReference type="ARBA" id="ARBA00022694"/>
    </source>
</evidence>
<evidence type="ECO:0000256" key="3">
    <source>
        <dbReference type="ARBA" id="ARBA00010183"/>
    </source>
</evidence>
<dbReference type="FunFam" id="3.30.160.20:FF:000003">
    <property type="entry name" value="Ribonuclease 3"/>
    <property type="match status" value="1"/>
</dbReference>
<evidence type="ECO:0000256" key="7">
    <source>
        <dbReference type="ARBA" id="ARBA00022552"/>
    </source>
</evidence>
<dbReference type="HAMAP" id="MF_00104">
    <property type="entry name" value="RNase_III"/>
    <property type="match status" value="1"/>
</dbReference>
<feature type="domain" description="RNase III" evidence="17">
    <location>
        <begin position="20"/>
        <end position="147"/>
    </location>
</feature>
<evidence type="ECO:0000256" key="12">
    <source>
        <dbReference type="ARBA" id="ARBA00022759"/>
    </source>
</evidence>
<dbReference type="InterPro" id="IPR011907">
    <property type="entry name" value="RNase_III"/>
</dbReference>
<evidence type="ECO:0000313" key="18">
    <source>
        <dbReference type="EMBL" id="CAB4324371.1"/>
    </source>
</evidence>
<dbReference type="Pfam" id="PF14622">
    <property type="entry name" value="Ribonucleas_3_3"/>
    <property type="match status" value="1"/>
</dbReference>
<dbReference type="PANTHER" id="PTHR11207:SF0">
    <property type="entry name" value="RIBONUCLEASE 3"/>
    <property type="match status" value="1"/>
</dbReference>
<dbReference type="Gene3D" id="3.30.160.20">
    <property type="match status" value="1"/>
</dbReference>
<evidence type="ECO:0000256" key="11">
    <source>
        <dbReference type="ARBA" id="ARBA00022723"/>
    </source>
</evidence>
<evidence type="ECO:0000256" key="2">
    <source>
        <dbReference type="ARBA" id="ARBA00004496"/>
    </source>
</evidence>
<dbReference type="Gene3D" id="1.10.1520.10">
    <property type="entry name" value="Ribonuclease III domain"/>
    <property type="match status" value="1"/>
</dbReference>
<keyword evidence="14" id="KW-0460">Magnesium</keyword>
<evidence type="ECO:0000256" key="1">
    <source>
        <dbReference type="ARBA" id="ARBA00000109"/>
    </source>
</evidence>
<dbReference type="GO" id="GO:0003725">
    <property type="term" value="F:double-stranded RNA binding"/>
    <property type="evidence" value="ECO:0007669"/>
    <property type="project" value="TreeGrafter"/>
</dbReference>
<proteinExistence type="inferred from homology"/>
<keyword evidence="9" id="KW-0819">tRNA processing</keyword>
<dbReference type="GO" id="GO:0042802">
    <property type="term" value="F:identical protein binding"/>
    <property type="evidence" value="ECO:0007669"/>
    <property type="project" value="UniProtKB-ARBA"/>
</dbReference>
<comment type="subcellular location">
    <subcellularLocation>
        <location evidence="2">Cytoplasm</location>
    </subcellularLocation>
</comment>
<evidence type="ECO:0000256" key="10">
    <source>
        <dbReference type="ARBA" id="ARBA00022722"/>
    </source>
</evidence>
<comment type="similarity">
    <text evidence="3">Belongs to the ribonuclease III family.</text>
</comment>
<dbReference type="PROSITE" id="PS50137">
    <property type="entry name" value="DS_RBD"/>
    <property type="match status" value="1"/>
</dbReference>
<dbReference type="AlphaFoldDB" id="A0A6J5YIT1"/>